<keyword evidence="4 6" id="KW-0472">Membrane</keyword>
<dbReference type="GeneID" id="25261490"/>
<evidence type="ECO:0000256" key="3">
    <source>
        <dbReference type="ARBA" id="ARBA00022989"/>
    </source>
</evidence>
<dbReference type="InterPro" id="IPR025256">
    <property type="entry name" value="TM7S3/TM198-like_dom"/>
</dbReference>
<evidence type="ECO:0000259" key="7">
    <source>
        <dbReference type="Pfam" id="PF13886"/>
    </source>
</evidence>
<evidence type="ECO:0000313" key="8">
    <source>
        <dbReference type="EMBL" id="KDN52975.1"/>
    </source>
</evidence>
<feature type="transmembrane region" description="Helical" evidence="6">
    <location>
        <begin position="173"/>
        <end position="193"/>
    </location>
</feature>
<protein>
    <recommendedName>
        <fullName evidence="7">TM7S3/TM198-like domain-containing protein</fullName>
    </recommendedName>
</protein>
<feature type="transmembrane region" description="Helical" evidence="6">
    <location>
        <begin position="290"/>
        <end position="307"/>
    </location>
</feature>
<feature type="region of interest" description="Disordered" evidence="5">
    <location>
        <begin position="549"/>
        <end position="607"/>
    </location>
</feature>
<comment type="subcellular location">
    <subcellularLocation>
        <location evidence="1">Membrane</location>
        <topology evidence="1">Multi-pass membrane protein</topology>
    </subcellularLocation>
</comment>
<feature type="transmembrane region" description="Helical" evidence="6">
    <location>
        <begin position="314"/>
        <end position="338"/>
    </location>
</feature>
<dbReference type="GO" id="GO:0016020">
    <property type="term" value="C:membrane"/>
    <property type="evidence" value="ECO:0007669"/>
    <property type="project" value="UniProtKB-SubCell"/>
</dbReference>
<feature type="compositionally biased region" description="Polar residues" evidence="5">
    <location>
        <begin position="996"/>
        <end position="1015"/>
    </location>
</feature>
<feature type="region of interest" description="Disordered" evidence="5">
    <location>
        <begin position="729"/>
        <end position="822"/>
    </location>
</feature>
<evidence type="ECO:0000313" key="9">
    <source>
        <dbReference type="Proteomes" id="UP000027361"/>
    </source>
</evidence>
<dbReference type="STRING" id="1037660.A0A066WQQ5"/>
<evidence type="ECO:0000256" key="1">
    <source>
        <dbReference type="ARBA" id="ARBA00004141"/>
    </source>
</evidence>
<dbReference type="RefSeq" id="XP_013245814.1">
    <property type="nucleotide sequence ID" value="XM_013390360.1"/>
</dbReference>
<organism evidence="8 9">
    <name type="scientific">Tilletiaria anomala (strain ATCC 24038 / CBS 436.72 / UBC 951)</name>
    <dbReference type="NCBI Taxonomy" id="1037660"/>
    <lineage>
        <taxon>Eukaryota</taxon>
        <taxon>Fungi</taxon>
        <taxon>Dikarya</taxon>
        <taxon>Basidiomycota</taxon>
        <taxon>Ustilaginomycotina</taxon>
        <taxon>Exobasidiomycetes</taxon>
        <taxon>Georgefischeriales</taxon>
        <taxon>Tilletiariaceae</taxon>
        <taxon>Tilletiaria</taxon>
    </lineage>
</organism>
<dbReference type="Pfam" id="PF13886">
    <property type="entry name" value="TM7S3_TM198"/>
    <property type="match status" value="1"/>
</dbReference>
<dbReference type="PANTHER" id="PTHR39469">
    <property type="entry name" value="CHROMOSOME 1, WHOLE GENOME SHOTGUN SEQUENCE"/>
    <property type="match status" value="1"/>
</dbReference>
<feature type="region of interest" description="Disordered" evidence="5">
    <location>
        <begin position="1034"/>
        <end position="1053"/>
    </location>
</feature>
<feature type="region of interest" description="Disordered" evidence="5">
    <location>
        <begin position="1"/>
        <end position="24"/>
    </location>
</feature>
<feature type="compositionally biased region" description="Low complexity" evidence="5">
    <location>
        <begin position="752"/>
        <end position="771"/>
    </location>
</feature>
<feature type="compositionally biased region" description="Polar residues" evidence="5">
    <location>
        <begin position="52"/>
        <end position="77"/>
    </location>
</feature>
<sequence>MRQFTLNIHGLSMRSSTEGRQRSLPHRSVIQRLIVGFLLALCIAPSLAQSPPLATSTNAGSTSAQSSSNVENTSNGASPTSSSQSLYTLTTVSLATVTLSPQQPLPPGAHPISSNATNQYVTSVTRVLTLGIASATKPSAISSPSPYGDSTATTALASDTSPSLPLQTVIDPAFGVLGAFLIISGLFMAFWGIKSTWSTVFFTGFYSLALITICIILRAGVAQSIYDPSPGLRGVFLVACVVIGAIGGILALIFRYSSTLLTACLGGFALGLLLQATRDGGLIRKFGMRYALYFGCTALTFGLHLIVRLQRPVIILSTALTGATAVILGVDCFTTAGLKEFYVRNIGFDDIFIRKYPDTFSSNRWPLTTAMLIEVVSIAAVTLMAAAFQWRLWSDLRRNIRAMREADEDRETRRKAEKAAKRIQRSAQADLQEWEKRYSSNNHRNMNAFRIAIERDGAGDDRERKNSSMNSLLNFMPRALHTTASQDSHGWDMESKGSMTPAAMTPHMETAPLARPTSTRPGSFLHYVATGQRNLAYLSKWDPGHLQHTRTNSAATLPPLDLGGSLSESSQCHHPQGQHQQRRQLASLQMNSNPSSKSAGSSNSGDPELLLDEIQRIRESIDNLRKASSFDLENASAVTRADDSKPFSATDGRIRAGSIHMSKTASNALLAAPECVEEETGDDTIASIRDLKAKGAFTRQKRHSMSGLEPSQSLQEVITSEAAEIPTQTYRAHRLSSSSPQQQQQRTITMDPVVSAARRASALPASRPSMSEVSPWTALPHRNSSESLSPSLTTSSPQLNKSNTPPPKDPLPPLPKTAPASPLAHLAPLDRAQSQSKLSAGGSMSLAQYEAKHKERLAAMQRNATEALLEREKSRLLQIERQKASEAFAEKDRHALKETEVVLKPQEFSMSGHSSGHGKSINVMQVPQGQAPACSVQSPLAAASQRMSIPNASKNAFGHDDAKRMSLHRRSSSISLDEIARQTLQHRSQRSLGGFASTQRPEPSSAKMQQQQMQTHPRRRHSASDLLQQHALQCSTHSAAGRNDTTTTSGRGEIRLPDKAASTTMNATAPAVAFKRASATLTETDRRRIAEGALQGQNSGGHRRRLSQPLLQFDNMVVEQALDKATAEDERRHKRASQFSLSMTRQKRSSMSAQPKA</sequence>
<dbReference type="HOGENOM" id="CLU_275729_0_0_1"/>
<feature type="transmembrane region" description="Helical" evidence="6">
    <location>
        <begin position="260"/>
        <end position="278"/>
    </location>
</feature>
<feature type="region of interest" description="Disordered" evidence="5">
    <location>
        <begin position="409"/>
        <end position="428"/>
    </location>
</feature>
<dbReference type="EMBL" id="JMSN01000005">
    <property type="protein sequence ID" value="KDN52975.1"/>
    <property type="molecule type" value="Genomic_DNA"/>
</dbReference>
<feature type="region of interest" description="Disordered" evidence="5">
    <location>
        <begin position="1124"/>
        <end position="1157"/>
    </location>
</feature>
<evidence type="ECO:0000256" key="4">
    <source>
        <dbReference type="ARBA" id="ARBA00023136"/>
    </source>
</evidence>
<dbReference type="AlphaFoldDB" id="A0A066WQQ5"/>
<feature type="transmembrane region" description="Helical" evidence="6">
    <location>
        <begin position="205"/>
        <end position="226"/>
    </location>
</feature>
<feature type="region of interest" description="Disordered" evidence="5">
    <location>
        <begin position="52"/>
        <end position="83"/>
    </location>
</feature>
<reference evidence="8 9" key="1">
    <citation type="submission" date="2014-05" db="EMBL/GenBank/DDBJ databases">
        <title>Draft genome sequence of a rare smut relative, Tilletiaria anomala UBC 951.</title>
        <authorList>
            <consortium name="DOE Joint Genome Institute"/>
            <person name="Toome M."/>
            <person name="Kuo A."/>
            <person name="Henrissat B."/>
            <person name="Lipzen A."/>
            <person name="Tritt A."/>
            <person name="Yoshinaga Y."/>
            <person name="Zane M."/>
            <person name="Barry K."/>
            <person name="Grigoriev I.V."/>
            <person name="Spatafora J.W."/>
            <person name="Aimea M.C."/>
        </authorList>
    </citation>
    <scope>NUCLEOTIDE SEQUENCE [LARGE SCALE GENOMIC DNA]</scope>
    <source>
        <strain evidence="8 9">UBC 951</strain>
    </source>
</reference>
<evidence type="ECO:0000256" key="6">
    <source>
        <dbReference type="SAM" id="Phobius"/>
    </source>
</evidence>
<comment type="caution">
    <text evidence="8">The sequence shown here is derived from an EMBL/GenBank/DDBJ whole genome shotgun (WGS) entry which is preliminary data.</text>
</comment>
<evidence type="ECO:0000256" key="2">
    <source>
        <dbReference type="ARBA" id="ARBA00022692"/>
    </source>
</evidence>
<keyword evidence="9" id="KW-1185">Reference proteome</keyword>
<proteinExistence type="predicted"/>
<keyword evidence="3 6" id="KW-1133">Transmembrane helix</keyword>
<dbReference type="Proteomes" id="UP000027361">
    <property type="component" value="Unassembled WGS sequence"/>
</dbReference>
<feature type="domain" description="TM7S3/TM198-like" evidence="7">
    <location>
        <begin position="178"/>
        <end position="390"/>
    </location>
</feature>
<feature type="compositionally biased region" description="Low complexity" evidence="5">
    <location>
        <begin position="785"/>
        <end position="797"/>
    </location>
</feature>
<feature type="compositionally biased region" description="Low complexity" evidence="5">
    <location>
        <begin position="736"/>
        <end position="745"/>
    </location>
</feature>
<feature type="transmembrane region" description="Helical" evidence="6">
    <location>
        <begin position="232"/>
        <end position="253"/>
    </location>
</feature>
<evidence type="ECO:0000256" key="5">
    <source>
        <dbReference type="SAM" id="MobiDB-lite"/>
    </source>
</evidence>
<keyword evidence="2 6" id="KW-0812">Transmembrane</keyword>
<feature type="compositionally biased region" description="Basic and acidic residues" evidence="5">
    <location>
        <begin position="409"/>
        <end position="420"/>
    </location>
</feature>
<feature type="compositionally biased region" description="Pro residues" evidence="5">
    <location>
        <begin position="804"/>
        <end position="816"/>
    </location>
</feature>
<feature type="compositionally biased region" description="Low complexity" evidence="5">
    <location>
        <begin position="591"/>
        <end position="604"/>
    </location>
</feature>
<dbReference type="InParanoid" id="A0A066WQQ5"/>
<name>A0A066WQQ5_TILAU</name>
<feature type="compositionally biased region" description="Polar residues" evidence="5">
    <location>
        <begin position="1137"/>
        <end position="1157"/>
    </location>
</feature>
<feature type="region of interest" description="Disordered" evidence="5">
    <location>
        <begin position="951"/>
        <end position="1023"/>
    </location>
</feature>
<feature type="compositionally biased region" description="Polar residues" evidence="5">
    <location>
        <begin position="1034"/>
        <end position="1050"/>
    </location>
</feature>
<dbReference type="OMA" id="MSTMKVE"/>
<dbReference type="OrthoDB" id="102260at2759"/>
<dbReference type="PANTHER" id="PTHR39469:SF1">
    <property type="entry name" value="DUF4203 DOMAIN-CONTAINING PROTEIN"/>
    <property type="match status" value="1"/>
</dbReference>
<gene>
    <name evidence="8" type="ORF">K437DRAFT_134236</name>
</gene>
<accession>A0A066WQQ5</accession>